<dbReference type="Pfam" id="PF01614">
    <property type="entry name" value="IclR_C"/>
    <property type="match status" value="1"/>
</dbReference>
<dbReference type="SUPFAM" id="SSF55781">
    <property type="entry name" value="GAF domain-like"/>
    <property type="match status" value="1"/>
</dbReference>
<protein>
    <submittedName>
        <fullName evidence="6">IclR family transcriptional regulator</fullName>
    </submittedName>
</protein>
<evidence type="ECO:0000256" key="1">
    <source>
        <dbReference type="ARBA" id="ARBA00023015"/>
    </source>
</evidence>
<dbReference type="GO" id="GO:0003677">
    <property type="term" value="F:DNA binding"/>
    <property type="evidence" value="ECO:0007669"/>
    <property type="project" value="UniProtKB-KW"/>
</dbReference>
<evidence type="ECO:0000259" key="4">
    <source>
        <dbReference type="PROSITE" id="PS51077"/>
    </source>
</evidence>
<feature type="domain" description="IclR-ED" evidence="5">
    <location>
        <begin position="68"/>
        <end position="251"/>
    </location>
</feature>
<dbReference type="InterPro" id="IPR036388">
    <property type="entry name" value="WH-like_DNA-bd_sf"/>
</dbReference>
<dbReference type="Gene3D" id="1.10.10.10">
    <property type="entry name" value="Winged helix-like DNA-binding domain superfamily/Winged helix DNA-binding domain"/>
    <property type="match status" value="1"/>
</dbReference>
<dbReference type="RefSeq" id="WP_167222548.1">
    <property type="nucleotide sequence ID" value="NZ_JAAQPH010000004.1"/>
</dbReference>
<dbReference type="Gene3D" id="3.30.450.40">
    <property type="match status" value="1"/>
</dbReference>
<dbReference type="InterPro" id="IPR036390">
    <property type="entry name" value="WH_DNA-bd_sf"/>
</dbReference>
<gene>
    <name evidence="6" type="ORF">HBA54_06295</name>
</gene>
<keyword evidence="7" id="KW-1185">Reference proteome</keyword>
<keyword evidence="2" id="KW-0238">DNA-binding</keyword>
<accession>A0A967C872</accession>
<dbReference type="InterPro" id="IPR014757">
    <property type="entry name" value="Tscrpt_reg_IclR_C"/>
</dbReference>
<dbReference type="GO" id="GO:0003700">
    <property type="term" value="F:DNA-binding transcription factor activity"/>
    <property type="evidence" value="ECO:0007669"/>
    <property type="project" value="TreeGrafter"/>
</dbReference>
<dbReference type="Proteomes" id="UP000761264">
    <property type="component" value="Unassembled WGS sequence"/>
</dbReference>
<comment type="caution">
    <text evidence="6">The sequence shown here is derived from an EMBL/GenBank/DDBJ whole genome shotgun (WGS) entry which is preliminary data.</text>
</comment>
<reference evidence="6" key="1">
    <citation type="submission" date="2020-03" db="EMBL/GenBank/DDBJ databases">
        <title>Genome of Pelagibius litoralis DSM 21314T.</title>
        <authorList>
            <person name="Wang G."/>
        </authorList>
    </citation>
    <scope>NUCLEOTIDE SEQUENCE</scope>
    <source>
        <strain evidence="6">DSM 21314</strain>
    </source>
</reference>
<evidence type="ECO:0000313" key="7">
    <source>
        <dbReference type="Proteomes" id="UP000761264"/>
    </source>
</evidence>
<proteinExistence type="predicted"/>
<name>A0A967C872_9PROT</name>
<organism evidence="6 7">
    <name type="scientific">Pelagibius litoralis</name>
    <dbReference type="NCBI Taxonomy" id="374515"/>
    <lineage>
        <taxon>Bacteria</taxon>
        <taxon>Pseudomonadati</taxon>
        <taxon>Pseudomonadota</taxon>
        <taxon>Alphaproteobacteria</taxon>
        <taxon>Rhodospirillales</taxon>
        <taxon>Rhodovibrionaceae</taxon>
        <taxon>Pelagibius</taxon>
    </lineage>
</organism>
<dbReference type="InterPro" id="IPR005471">
    <property type="entry name" value="Tscrpt_reg_IclR_N"/>
</dbReference>
<evidence type="ECO:0000259" key="5">
    <source>
        <dbReference type="PROSITE" id="PS51078"/>
    </source>
</evidence>
<dbReference type="InterPro" id="IPR050707">
    <property type="entry name" value="HTH_MetabolicPath_Reg"/>
</dbReference>
<dbReference type="InterPro" id="IPR029016">
    <property type="entry name" value="GAF-like_dom_sf"/>
</dbReference>
<evidence type="ECO:0000313" key="6">
    <source>
        <dbReference type="EMBL" id="NIA68197.1"/>
    </source>
</evidence>
<dbReference type="SUPFAM" id="SSF46785">
    <property type="entry name" value="Winged helix' DNA-binding domain"/>
    <property type="match status" value="1"/>
</dbReference>
<sequence>MANTSQSLERGLSILELLEAEAGPLGIREMARRLQLSPAIVQRLVTTLDESHFVTKDADTRKYRLGYRALSLGSSMLSDDNLIAASMPVLAHLTREMEVNAFLAVISGDRLVYILALQSNGPISIRSAPGTEAAFHATAMGKAMLADESDARARSLLGAGPLAALTERTMTDPDKVIAELAAVREQGYATSLEENLVGVVSTGASVKNASGRSIAAISIAYVPSLQPKIPLADAINRIMTSAAEISRRLGCPEDCLNKIQLIEVADNDVA</sequence>
<dbReference type="PROSITE" id="PS51078">
    <property type="entry name" value="ICLR_ED"/>
    <property type="match status" value="1"/>
</dbReference>
<evidence type="ECO:0000256" key="2">
    <source>
        <dbReference type="ARBA" id="ARBA00023125"/>
    </source>
</evidence>
<feature type="domain" description="HTH iclR-type" evidence="4">
    <location>
        <begin position="5"/>
        <end position="67"/>
    </location>
</feature>
<dbReference type="Pfam" id="PF09339">
    <property type="entry name" value="HTH_IclR"/>
    <property type="match status" value="1"/>
</dbReference>
<dbReference type="EMBL" id="JAAQPH010000004">
    <property type="protein sequence ID" value="NIA68197.1"/>
    <property type="molecule type" value="Genomic_DNA"/>
</dbReference>
<evidence type="ECO:0000256" key="3">
    <source>
        <dbReference type="ARBA" id="ARBA00023163"/>
    </source>
</evidence>
<dbReference type="SMART" id="SM00346">
    <property type="entry name" value="HTH_ICLR"/>
    <property type="match status" value="1"/>
</dbReference>
<dbReference type="PANTHER" id="PTHR30136">
    <property type="entry name" value="HELIX-TURN-HELIX TRANSCRIPTIONAL REGULATOR, ICLR FAMILY"/>
    <property type="match status" value="1"/>
</dbReference>
<dbReference type="AlphaFoldDB" id="A0A967C872"/>
<keyword evidence="3" id="KW-0804">Transcription</keyword>
<keyword evidence="1" id="KW-0805">Transcription regulation</keyword>
<dbReference type="PANTHER" id="PTHR30136:SF24">
    <property type="entry name" value="HTH-TYPE TRANSCRIPTIONAL REPRESSOR ALLR"/>
    <property type="match status" value="1"/>
</dbReference>
<dbReference type="GO" id="GO:0045892">
    <property type="term" value="P:negative regulation of DNA-templated transcription"/>
    <property type="evidence" value="ECO:0007669"/>
    <property type="project" value="TreeGrafter"/>
</dbReference>
<dbReference type="PROSITE" id="PS51077">
    <property type="entry name" value="HTH_ICLR"/>
    <property type="match status" value="1"/>
</dbReference>